<dbReference type="Pfam" id="PF01243">
    <property type="entry name" value="PNPOx_N"/>
    <property type="match status" value="1"/>
</dbReference>
<feature type="domain" description="Pyridoxamine 5'-phosphate oxidase N-terminal" evidence="1">
    <location>
        <begin position="4"/>
        <end position="124"/>
    </location>
</feature>
<dbReference type="EMBL" id="LQNT01000009">
    <property type="protein sequence ID" value="KZE38557.1"/>
    <property type="molecule type" value="Genomic_DNA"/>
</dbReference>
<dbReference type="InterPro" id="IPR052917">
    <property type="entry name" value="Stress-Dev_Protein"/>
</dbReference>
<proteinExistence type="predicted"/>
<dbReference type="InterPro" id="IPR012349">
    <property type="entry name" value="Split_barrel_FMN-bd"/>
</dbReference>
<organism evidence="2 3">
    <name type="scientific">Bhargavaea cecembensis</name>
    <dbReference type="NCBI Taxonomy" id="394098"/>
    <lineage>
        <taxon>Bacteria</taxon>
        <taxon>Bacillati</taxon>
        <taxon>Bacillota</taxon>
        <taxon>Bacilli</taxon>
        <taxon>Bacillales</taxon>
        <taxon>Caryophanaceae</taxon>
        <taxon>Bhargavaea</taxon>
    </lineage>
</organism>
<gene>
    <name evidence="2" type="ORF">AV656_06520</name>
</gene>
<name>A0A163FF80_9BACL</name>
<protein>
    <submittedName>
        <fullName evidence="2">General stress protein</fullName>
    </submittedName>
</protein>
<dbReference type="Proteomes" id="UP000076490">
    <property type="component" value="Unassembled WGS sequence"/>
</dbReference>
<evidence type="ECO:0000313" key="3">
    <source>
        <dbReference type="Proteomes" id="UP000076490"/>
    </source>
</evidence>
<dbReference type="RefSeq" id="WP_063180166.1">
    <property type="nucleotide sequence ID" value="NZ_LQNT01000009.1"/>
</dbReference>
<dbReference type="PANTHER" id="PTHR34818:SF1">
    <property type="entry name" value="PROTEIN BLI-3"/>
    <property type="match status" value="1"/>
</dbReference>
<dbReference type="OrthoDB" id="5431160at2"/>
<dbReference type="AlphaFoldDB" id="A0A163FF80"/>
<reference evidence="2 3" key="1">
    <citation type="submission" date="2016-01" db="EMBL/GenBank/DDBJ databases">
        <title>Whole genome sequencing of Bhargavaea cecembensis T14.</title>
        <authorList>
            <person name="Hong K.W."/>
        </authorList>
    </citation>
    <scope>NUCLEOTIDE SEQUENCE [LARGE SCALE GENOMIC DNA]</scope>
    <source>
        <strain evidence="2 3">T14</strain>
    </source>
</reference>
<comment type="caution">
    <text evidence="2">The sequence shown here is derived from an EMBL/GenBank/DDBJ whole genome shotgun (WGS) entry which is preliminary data.</text>
</comment>
<dbReference type="PANTHER" id="PTHR34818">
    <property type="entry name" value="PROTEIN BLI-3"/>
    <property type="match status" value="1"/>
</dbReference>
<dbReference type="InterPro" id="IPR011576">
    <property type="entry name" value="Pyridox_Oxase_N"/>
</dbReference>
<evidence type="ECO:0000313" key="2">
    <source>
        <dbReference type="EMBL" id="KZE38557.1"/>
    </source>
</evidence>
<accession>A0A163FF80</accession>
<evidence type="ECO:0000259" key="1">
    <source>
        <dbReference type="Pfam" id="PF01243"/>
    </source>
</evidence>
<dbReference type="Gene3D" id="2.30.110.10">
    <property type="entry name" value="Electron Transport, Fmn-binding Protein, Chain A"/>
    <property type="match status" value="1"/>
</dbReference>
<sequence>MDTKAAAQKILDESMVGTMATVQGGKPFTRYMTFFNDGFTLYTATSKQTDKVDELEANPHTHILIGYEGEGFGDDYLEIMGTAEVTDDEGLIDKVWNDALKGYFDGPDDPNLVILKVRPDAMRVMNKKGQSPQDVSL</sequence>
<dbReference type="SUPFAM" id="SSF50475">
    <property type="entry name" value="FMN-binding split barrel"/>
    <property type="match status" value="1"/>
</dbReference>